<evidence type="ECO:0000256" key="5">
    <source>
        <dbReference type="ARBA" id="ARBA00022833"/>
    </source>
</evidence>
<name>A0A7G9S0H2_9FIRM</name>
<dbReference type="SUPFAM" id="SSF48019">
    <property type="entry name" value="post-AAA+ oligomerization domain-like"/>
    <property type="match status" value="1"/>
</dbReference>
<dbReference type="AlphaFoldDB" id="A0A7G9S0H2"/>
<evidence type="ECO:0000256" key="1">
    <source>
        <dbReference type="ARBA" id="ARBA00006360"/>
    </source>
</evidence>
<dbReference type="EMBL" id="CP060715">
    <property type="protein sequence ID" value="QNN61347.1"/>
    <property type="molecule type" value="Genomic_DNA"/>
</dbReference>
<keyword evidence="3" id="KW-0479">Metal-binding</keyword>
<dbReference type="FunFam" id="3.40.50.300:FF:000014">
    <property type="entry name" value="DNA polymerase III subunit gamma/tau"/>
    <property type="match status" value="1"/>
</dbReference>
<evidence type="ECO:0000256" key="2">
    <source>
        <dbReference type="ARBA" id="ARBA00012417"/>
    </source>
</evidence>
<dbReference type="RefSeq" id="WP_187534547.1">
    <property type="nucleotide sequence ID" value="NZ_CBCSHU010000006.1"/>
</dbReference>
<reference evidence="10 11" key="1">
    <citation type="submission" date="2020-08" db="EMBL/GenBank/DDBJ databases">
        <title>Genome sequence of Erysipelothrix inopinata DSM 15511T.</title>
        <authorList>
            <person name="Hyun D.-W."/>
            <person name="Bae J.-W."/>
        </authorList>
    </citation>
    <scope>NUCLEOTIDE SEQUENCE [LARGE SCALE GENOMIC DNA]</scope>
    <source>
        <strain evidence="10 11">DSM 15511</strain>
    </source>
</reference>
<comment type="catalytic activity">
    <reaction evidence="8">
        <text>DNA(n) + a 2'-deoxyribonucleoside 5'-triphosphate = DNA(n+1) + diphosphate</text>
        <dbReference type="Rhea" id="RHEA:22508"/>
        <dbReference type="Rhea" id="RHEA-COMP:17339"/>
        <dbReference type="Rhea" id="RHEA-COMP:17340"/>
        <dbReference type="ChEBI" id="CHEBI:33019"/>
        <dbReference type="ChEBI" id="CHEBI:61560"/>
        <dbReference type="ChEBI" id="CHEBI:173112"/>
        <dbReference type="EC" id="2.7.7.7"/>
    </reaction>
</comment>
<dbReference type="SMART" id="SM00382">
    <property type="entry name" value="AAA"/>
    <property type="match status" value="1"/>
</dbReference>
<evidence type="ECO:0000256" key="6">
    <source>
        <dbReference type="ARBA" id="ARBA00022840"/>
    </source>
</evidence>
<dbReference type="PRINTS" id="PR00300">
    <property type="entry name" value="CLPPROTEASEA"/>
</dbReference>
<evidence type="ECO:0000259" key="9">
    <source>
        <dbReference type="SMART" id="SM00382"/>
    </source>
</evidence>
<dbReference type="NCBIfam" id="NF004046">
    <property type="entry name" value="PRK05563.1"/>
    <property type="match status" value="1"/>
</dbReference>
<proteinExistence type="inferred from homology"/>
<dbReference type="SUPFAM" id="SSF52540">
    <property type="entry name" value="P-loop containing nucleoside triphosphate hydrolases"/>
    <property type="match status" value="1"/>
</dbReference>
<dbReference type="CDD" id="cd18137">
    <property type="entry name" value="HLD_clamp_pol_III_gamma_tau"/>
    <property type="match status" value="1"/>
</dbReference>
<dbReference type="Gene3D" id="3.40.50.300">
    <property type="entry name" value="P-loop containing nucleotide triphosphate hydrolases"/>
    <property type="match status" value="1"/>
</dbReference>
<dbReference type="PANTHER" id="PTHR11669:SF0">
    <property type="entry name" value="PROTEIN STICHEL-LIKE 2"/>
    <property type="match status" value="1"/>
</dbReference>
<dbReference type="InterPro" id="IPR001270">
    <property type="entry name" value="ClpA/B"/>
</dbReference>
<dbReference type="Proteomes" id="UP000515928">
    <property type="component" value="Chromosome"/>
</dbReference>
<evidence type="ECO:0000256" key="8">
    <source>
        <dbReference type="ARBA" id="ARBA00049244"/>
    </source>
</evidence>
<comment type="similarity">
    <text evidence="1">Belongs to the DnaX/STICHEL family.</text>
</comment>
<dbReference type="InterPro" id="IPR012763">
    <property type="entry name" value="DNA_pol_III_sug/sutau_N"/>
</dbReference>
<keyword evidence="7" id="KW-0239">DNA-directed DNA polymerase</keyword>
<dbReference type="NCBIfam" id="TIGR02397">
    <property type="entry name" value="dnaX_nterm"/>
    <property type="match status" value="1"/>
</dbReference>
<keyword evidence="10" id="KW-0808">Transferase</keyword>
<evidence type="ECO:0000256" key="3">
    <source>
        <dbReference type="ARBA" id="ARBA00022723"/>
    </source>
</evidence>
<evidence type="ECO:0000256" key="7">
    <source>
        <dbReference type="ARBA" id="ARBA00022932"/>
    </source>
</evidence>
<dbReference type="GO" id="GO:0009360">
    <property type="term" value="C:DNA polymerase III complex"/>
    <property type="evidence" value="ECO:0007669"/>
    <property type="project" value="InterPro"/>
</dbReference>
<dbReference type="Pfam" id="PF22608">
    <property type="entry name" value="DNAX_ATPase_lid"/>
    <property type="match status" value="1"/>
</dbReference>
<dbReference type="InterPro" id="IPR003593">
    <property type="entry name" value="AAA+_ATPase"/>
</dbReference>
<evidence type="ECO:0000313" key="11">
    <source>
        <dbReference type="Proteomes" id="UP000515928"/>
    </source>
</evidence>
<dbReference type="GO" id="GO:0003677">
    <property type="term" value="F:DNA binding"/>
    <property type="evidence" value="ECO:0007669"/>
    <property type="project" value="InterPro"/>
</dbReference>
<dbReference type="InterPro" id="IPR027417">
    <property type="entry name" value="P-loop_NTPase"/>
</dbReference>
<evidence type="ECO:0000313" key="10">
    <source>
        <dbReference type="EMBL" id="QNN61347.1"/>
    </source>
</evidence>
<protein>
    <recommendedName>
        <fullName evidence="2">DNA-directed DNA polymerase</fullName>
        <ecNumber evidence="2">2.7.7.7</ecNumber>
    </recommendedName>
</protein>
<sequence length="616" mass="70476">MAYQSLYRKYRPATMDEVVGQEHILNILRNSIIKDKVSHAYLFCGPRGTGKTSIAKVFANAINCEEQGQFACGKCPNCLASQEGNHPDLIEIDAASNNGVDEIRSVIDRVKFTPILGKYKVYIIDEVHMLSQGAFNALLKTLEEPPSHVVFILATTEIHKVIPTIISRCQRFDFMRIPDRQIEERLDYVLQQENVEAEPGATALIASLSGGGLRNALTILEKAIILADDRITVSEIYESNSMLTVDGKIKLFDAISTKDMKQLVQEIEVIQKKSVQHDRVLTDFVRSLKDSIVYEKTGATGDMEFDLDFIKFLVSSFRMDYRFKMITKLLEYADKMRYSQNPEIYFEVALIDLFNLYNPEVIRDSVRQEPIVHEIKPEIVKEIVVETEYNEPTIKAEPSEPAVEVQEEPRIEAVEENHEVEEELLSEEFEEDLEEFFEEEVEALNPTHGYETTNTKIINDTMDLVRLMVGADKELRFEDEKKFTKLDEYRTHLTWAKCARLLGGGKIALSSHDYVLVMMNHEIEVNEISEERNLEELNNFSKVIFGKEKRILATQPDSFKDAVESFVSLSQSGNLPEPFDTSCFKVVSQEMSVEQTKDDKIDKLNDLFGERLNIIE</sequence>
<dbReference type="Pfam" id="PF13177">
    <property type="entry name" value="DNA_pol3_delta2"/>
    <property type="match status" value="1"/>
</dbReference>
<dbReference type="GO" id="GO:0046872">
    <property type="term" value="F:metal ion binding"/>
    <property type="evidence" value="ECO:0007669"/>
    <property type="project" value="UniProtKB-KW"/>
</dbReference>
<dbReference type="Gene3D" id="1.10.8.60">
    <property type="match status" value="1"/>
</dbReference>
<dbReference type="Gene3D" id="1.20.272.10">
    <property type="match status" value="1"/>
</dbReference>
<feature type="domain" description="AAA+ ATPase" evidence="9">
    <location>
        <begin position="37"/>
        <end position="183"/>
    </location>
</feature>
<keyword evidence="5" id="KW-0862">Zinc</keyword>
<keyword evidence="11" id="KW-1185">Reference proteome</keyword>
<dbReference type="GO" id="GO:0003887">
    <property type="term" value="F:DNA-directed DNA polymerase activity"/>
    <property type="evidence" value="ECO:0007669"/>
    <property type="project" value="UniProtKB-KW"/>
</dbReference>
<dbReference type="EC" id="2.7.7.7" evidence="2"/>
<dbReference type="InterPro" id="IPR050238">
    <property type="entry name" value="DNA_Rep/Repair_Clamp_Loader"/>
</dbReference>
<gene>
    <name evidence="10" type="primary">dnaX</name>
    <name evidence="10" type="ORF">H9L01_02985</name>
</gene>
<keyword evidence="6" id="KW-0067">ATP-binding</keyword>
<dbReference type="GO" id="GO:0006261">
    <property type="term" value="P:DNA-templated DNA replication"/>
    <property type="evidence" value="ECO:0007669"/>
    <property type="project" value="TreeGrafter"/>
</dbReference>
<evidence type="ECO:0000256" key="4">
    <source>
        <dbReference type="ARBA" id="ARBA00022741"/>
    </source>
</evidence>
<dbReference type="InterPro" id="IPR008921">
    <property type="entry name" value="DNA_pol3_clamp-load_cplx_C"/>
</dbReference>
<keyword evidence="10" id="KW-0548">Nucleotidyltransferase</keyword>
<organism evidence="10 11">
    <name type="scientific">Erysipelothrix inopinata</name>
    <dbReference type="NCBI Taxonomy" id="225084"/>
    <lineage>
        <taxon>Bacteria</taxon>
        <taxon>Bacillati</taxon>
        <taxon>Bacillota</taxon>
        <taxon>Erysipelotrichia</taxon>
        <taxon>Erysipelotrichales</taxon>
        <taxon>Erysipelotrichaceae</taxon>
        <taxon>Erysipelothrix</taxon>
    </lineage>
</organism>
<dbReference type="KEGG" id="eio:H9L01_02985"/>
<dbReference type="InterPro" id="IPR045085">
    <property type="entry name" value="HLD_clamp_pol_III_gamma_tau"/>
</dbReference>
<dbReference type="CDD" id="cd00009">
    <property type="entry name" value="AAA"/>
    <property type="match status" value="1"/>
</dbReference>
<accession>A0A7G9S0H2</accession>
<dbReference type="PANTHER" id="PTHR11669">
    <property type="entry name" value="REPLICATION FACTOR C / DNA POLYMERASE III GAMMA-TAU SUBUNIT"/>
    <property type="match status" value="1"/>
</dbReference>
<keyword evidence="4" id="KW-0547">Nucleotide-binding</keyword>
<dbReference type="GO" id="GO:0005524">
    <property type="term" value="F:ATP binding"/>
    <property type="evidence" value="ECO:0007669"/>
    <property type="project" value="UniProtKB-KW"/>
</dbReference>